<dbReference type="InterPro" id="IPR027385">
    <property type="entry name" value="Beta-barrel_OMP"/>
</dbReference>
<dbReference type="OrthoDB" id="1163183at2"/>
<organism evidence="4 5">
    <name type="scientific">Flagellimonas meridianipacifica</name>
    <dbReference type="NCBI Taxonomy" id="1080225"/>
    <lineage>
        <taxon>Bacteria</taxon>
        <taxon>Pseudomonadati</taxon>
        <taxon>Bacteroidota</taxon>
        <taxon>Flavobacteriia</taxon>
        <taxon>Flavobacteriales</taxon>
        <taxon>Flavobacteriaceae</taxon>
        <taxon>Flagellimonas</taxon>
    </lineage>
</organism>
<evidence type="ECO:0000259" key="3">
    <source>
        <dbReference type="Pfam" id="PF13505"/>
    </source>
</evidence>
<dbReference type="InterPro" id="IPR011250">
    <property type="entry name" value="OMP/PagP_B-barrel"/>
</dbReference>
<protein>
    <submittedName>
        <fullName evidence="4">Outer membrane protein with beta-barrel domain</fullName>
    </submittedName>
</protein>
<evidence type="ECO:0000256" key="1">
    <source>
        <dbReference type="ARBA" id="ARBA00022729"/>
    </source>
</evidence>
<reference evidence="4 5" key="1">
    <citation type="submission" date="2018-03" db="EMBL/GenBank/DDBJ databases">
        <title>Genomic Encyclopedia of Archaeal and Bacterial Type Strains, Phase II (KMG-II): from individual species to whole genera.</title>
        <authorList>
            <person name="Goeker M."/>
        </authorList>
    </citation>
    <scope>NUCLEOTIDE SEQUENCE [LARGE SCALE GENOMIC DNA]</scope>
    <source>
        <strain evidence="4 5">DSM 25027</strain>
    </source>
</reference>
<dbReference type="RefSeq" id="WP_106144774.1">
    <property type="nucleotide sequence ID" value="NZ_PVYX01000001.1"/>
</dbReference>
<dbReference type="SUPFAM" id="SSF56925">
    <property type="entry name" value="OMPA-like"/>
    <property type="match status" value="1"/>
</dbReference>
<accession>A0A2T0MK09</accession>
<keyword evidence="5" id="KW-1185">Reference proteome</keyword>
<keyword evidence="1 2" id="KW-0732">Signal</keyword>
<feature type="chain" id="PRO_5015727594" evidence="2">
    <location>
        <begin position="21"/>
        <end position="180"/>
    </location>
</feature>
<proteinExistence type="predicted"/>
<name>A0A2T0MK09_9FLAO</name>
<dbReference type="Gene3D" id="2.40.160.20">
    <property type="match status" value="1"/>
</dbReference>
<evidence type="ECO:0000313" key="5">
    <source>
        <dbReference type="Proteomes" id="UP000237640"/>
    </source>
</evidence>
<sequence>MQRFVFFIVVFILSSFHLQAQVEPPTIMPGLSGVYSSELETLGWNARLYYATDHHFCFGPEVSFFKRDIEEGEITFFEANANLHYILDLGGGLGFYPLSGFNYSVETETENITSFQEENVERAFGLNVGAGFHYAKGRLLFFTEYKYVISDLDDHFFTLGCLINFSLSHKNKNTQHHQSK</sequence>
<comment type="caution">
    <text evidence="4">The sequence shown here is derived from an EMBL/GenBank/DDBJ whole genome shotgun (WGS) entry which is preliminary data.</text>
</comment>
<feature type="signal peptide" evidence="2">
    <location>
        <begin position="1"/>
        <end position="20"/>
    </location>
</feature>
<dbReference type="Pfam" id="PF13505">
    <property type="entry name" value="OMP_b-brl"/>
    <property type="match status" value="1"/>
</dbReference>
<dbReference type="Proteomes" id="UP000237640">
    <property type="component" value="Unassembled WGS sequence"/>
</dbReference>
<feature type="domain" description="Outer membrane protein beta-barrel" evidence="3">
    <location>
        <begin position="42"/>
        <end position="163"/>
    </location>
</feature>
<evidence type="ECO:0000313" key="4">
    <source>
        <dbReference type="EMBL" id="PRX57917.1"/>
    </source>
</evidence>
<dbReference type="EMBL" id="PVYX01000001">
    <property type="protein sequence ID" value="PRX57917.1"/>
    <property type="molecule type" value="Genomic_DNA"/>
</dbReference>
<evidence type="ECO:0000256" key="2">
    <source>
        <dbReference type="SAM" id="SignalP"/>
    </source>
</evidence>
<dbReference type="AlphaFoldDB" id="A0A2T0MK09"/>
<gene>
    <name evidence="4" type="ORF">CLV81_1931</name>
</gene>